<dbReference type="KEGG" id="ffu:CLAFUR5_08667"/>
<feature type="compositionally biased region" description="Polar residues" evidence="1">
    <location>
        <begin position="18"/>
        <end position="30"/>
    </location>
</feature>
<sequence length="285" mass="30470">MPSAAPCGNLLCDASPGYTSQSNHSTTSPYEPSGPQAGSGDEGYFTPTALPQSSWSESAGTSAWPIQSFAIDFMNGPTSIVADMPAFGADANVDHRWVQQISTAANTPSMLMQSNGISLPCQCSMLLDDITALFRCQVSLPRTNFDQVLQVIHTAIQKGQTSLDCYGCATHGLQAVLTNVVVMLQQAAVCLQAILAIIDHDPCLATAGIKAEGYNLDTAELKMRMLHTMIDHELDGMQQLAHTVSTMAHMEHTHGKAYSGIMPLLTALQESLDVLRGRSMQPAQT</sequence>
<dbReference type="GeneID" id="71988545"/>
<reference evidence="2" key="2">
    <citation type="journal article" date="2022" name="Microb. Genom.">
        <title>A chromosome-scale genome assembly of the tomato pathogen Cladosporium fulvum reveals a compartmentalized genome architecture and the presence of a dispensable chromosome.</title>
        <authorList>
            <person name="Zaccaron A.Z."/>
            <person name="Chen L.H."/>
            <person name="Samaras A."/>
            <person name="Stergiopoulos I."/>
        </authorList>
    </citation>
    <scope>NUCLEOTIDE SEQUENCE</scope>
    <source>
        <strain evidence="2">Race5_Kim</strain>
    </source>
</reference>
<reference evidence="2" key="1">
    <citation type="submission" date="2021-12" db="EMBL/GenBank/DDBJ databases">
        <authorList>
            <person name="Zaccaron A."/>
            <person name="Stergiopoulos I."/>
        </authorList>
    </citation>
    <scope>NUCLEOTIDE SEQUENCE</scope>
    <source>
        <strain evidence="2">Race5_Kim</strain>
    </source>
</reference>
<proteinExistence type="predicted"/>
<feature type="region of interest" description="Disordered" evidence="1">
    <location>
        <begin position="18"/>
        <end position="57"/>
    </location>
</feature>
<organism evidence="2 3">
    <name type="scientific">Passalora fulva</name>
    <name type="common">Tomato leaf mold</name>
    <name type="synonym">Cladosporium fulvum</name>
    <dbReference type="NCBI Taxonomy" id="5499"/>
    <lineage>
        <taxon>Eukaryota</taxon>
        <taxon>Fungi</taxon>
        <taxon>Dikarya</taxon>
        <taxon>Ascomycota</taxon>
        <taxon>Pezizomycotina</taxon>
        <taxon>Dothideomycetes</taxon>
        <taxon>Dothideomycetidae</taxon>
        <taxon>Mycosphaerellales</taxon>
        <taxon>Mycosphaerellaceae</taxon>
        <taxon>Fulvia</taxon>
    </lineage>
</organism>
<dbReference type="OMA" id="LFRCQVS"/>
<dbReference type="Proteomes" id="UP000756132">
    <property type="component" value="Chromosome 3"/>
</dbReference>
<evidence type="ECO:0000313" key="3">
    <source>
        <dbReference type="Proteomes" id="UP000756132"/>
    </source>
</evidence>
<dbReference type="OrthoDB" id="4356994at2759"/>
<keyword evidence="3" id="KW-1185">Reference proteome</keyword>
<evidence type="ECO:0000256" key="1">
    <source>
        <dbReference type="SAM" id="MobiDB-lite"/>
    </source>
</evidence>
<dbReference type="RefSeq" id="XP_047759077.1">
    <property type="nucleotide sequence ID" value="XM_047907815.1"/>
</dbReference>
<dbReference type="AlphaFoldDB" id="A0A9Q8LC80"/>
<dbReference type="EMBL" id="CP090165">
    <property type="protein sequence ID" value="UJO14711.1"/>
    <property type="molecule type" value="Genomic_DNA"/>
</dbReference>
<protein>
    <submittedName>
        <fullName evidence="2">Uncharacterized protein</fullName>
    </submittedName>
</protein>
<accession>A0A9Q8LC80</accession>
<gene>
    <name evidence="2" type="ORF">CLAFUR5_08667</name>
</gene>
<evidence type="ECO:0000313" key="2">
    <source>
        <dbReference type="EMBL" id="UJO14711.1"/>
    </source>
</evidence>
<name>A0A9Q8LC80_PASFU</name>